<evidence type="ECO:0000256" key="2">
    <source>
        <dbReference type="ARBA" id="ARBA00022723"/>
    </source>
</evidence>
<keyword evidence="3" id="KW-0378">Hydrolase</keyword>
<feature type="domain" description="Peptidase M12A" evidence="9">
    <location>
        <begin position="128"/>
        <end position="196"/>
    </location>
</feature>
<dbReference type="GO" id="GO:0006508">
    <property type="term" value="P:proteolysis"/>
    <property type="evidence" value="ECO:0007669"/>
    <property type="project" value="UniProtKB-KW"/>
</dbReference>
<keyword evidence="1" id="KW-0645">Protease</keyword>
<keyword evidence="7" id="KW-0175">Coiled coil</keyword>
<dbReference type="AlphaFoldDB" id="A0ABD2KUJ2"/>
<comment type="caution">
    <text evidence="10">The sequence shown here is derived from an EMBL/GenBank/DDBJ whole genome shotgun (WGS) entry which is preliminary data.</text>
</comment>
<evidence type="ECO:0000256" key="5">
    <source>
        <dbReference type="ARBA" id="ARBA00023049"/>
    </source>
</evidence>
<keyword evidence="5" id="KW-0482">Metalloprotease</keyword>
<dbReference type="Proteomes" id="UP001620626">
    <property type="component" value="Unassembled WGS sequence"/>
</dbReference>
<dbReference type="PANTHER" id="PTHR10127">
    <property type="entry name" value="DISCOIDIN, CUB, EGF, LAMININ , AND ZINC METALLOPROTEASE DOMAIN CONTAINING"/>
    <property type="match status" value="1"/>
</dbReference>
<feature type="coiled-coil region" evidence="7">
    <location>
        <begin position="5"/>
        <end position="74"/>
    </location>
</feature>
<dbReference type="Gene3D" id="3.40.390.10">
    <property type="entry name" value="Collagenase (Catalytic Domain)"/>
    <property type="match status" value="1"/>
</dbReference>
<evidence type="ECO:0000256" key="7">
    <source>
        <dbReference type="SAM" id="Coils"/>
    </source>
</evidence>
<evidence type="ECO:0000313" key="11">
    <source>
        <dbReference type="Proteomes" id="UP001620626"/>
    </source>
</evidence>
<sequence length="216" mass="24870">MEKRKEMDSEEVKKHNEEKEKVKKLLAEYRRKVNKEMGKHVNEMEKDEKLMEVLREIEEAQAKHSGEKRKAEKSITEINAKHWDELYQGDIVLSVEQAQYLLDTVAKSGQDNNSPTENRALPKEYSEFKKETKKSIDNYQVPYDLGSVMHYEAKAFSINGKHTLVPRAGASYINTIGQRYGPSLSDYIAINKHYCGLEFLKDGSTINKGTLQISLL</sequence>
<comment type="caution">
    <text evidence="6">Lacks conserved residue(s) required for the propagation of feature annotation.</text>
</comment>
<evidence type="ECO:0000259" key="9">
    <source>
        <dbReference type="PROSITE" id="PS51864"/>
    </source>
</evidence>
<dbReference type="Pfam" id="PF01400">
    <property type="entry name" value="Astacin"/>
    <property type="match status" value="1"/>
</dbReference>
<protein>
    <recommendedName>
        <fullName evidence="9">Peptidase M12A domain-containing protein</fullName>
    </recommendedName>
</protein>
<evidence type="ECO:0000256" key="4">
    <source>
        <dbReference type="ARBA" id="ARBA00022833"/>
    </source>
</evidence>
<evidence type="ECO:0000313" key="10">
    <source>
        <dbReference type="EMBL" id="KAL3106270.1"/>
    </source>
</evidence>
<dbReference type="GO" id="GO:0008237">
    <property type="term" value="F:metallopeptidase activity"/>
    <property type="evidence" value="ECO:0007669"/>
    <property type="project" value="UniProtKB-KW"/>
</dbReference>
<accession>A0ABD2KUJ2</accession>
<dbReference type="InterPro" id="IPR024079">
    <property type="entry name" value="MetalloPept_cat_dom_sf"/>
</dbReference>
<evidence type="ECO:0000256" key="8">
    <source>
        <dbReference type="SAM" id="MobiDB-lite"/>
    </source>
</evidence>
<feature type="region of interest" description="Disordered" evidence="8">
    <location>
        <begin position="106"/>
        <end position="126"/>
    </location>
</feature>
<reference evidence="10 11" key="1">
    <citation type="submission" date="2024-10" db="EMBL/GenBank/DDBJ databases">
        <authorList>
            <person name="Kim D."/>
        </authorList>
    </citation>
    <scope>NUCLEOTIDE SEQUENCE [LARGE SCALE GENOMIC DNA]</scope>
    <source>
        <strain evidence="10">BH-2024</strain>
    </source>
</reference>
<evidence type="ECO:0000256" key="6">
    <source>
        <dbReference type="PROSITE-ProRule" id="PRU01211"/>
    </source>
</evidence>
<dbReference type="PROSITE" id="PS51864">
    <property type="entry name" value="ASTACIN"/>
    <property type="match status" value="1"/>
</dbReference>
<gene>
    <name evidence="10" type="ORF">niasHT_013813</name>
</gene>
<feature type="compositionally biased region" description="Polar residues" evidence="8">
    <location>
        <begin position="107"/>
        <end position="117"/>
    </location>
</feature>
<dbReference type="SUPFAM" id="SSF55486">
    <property type="entry name" value="Metalloproteases ('zincins'), catalytic domain"/>
    <property type="match status" value="1"/>
</dbReference>
<evidence type="ECO:0000256" key="3">
    <source>
        <dbReference type="ARBA" id="ARBA00022801"/>
    </source>
</evidence>
<dbReference type="EMBL" id="JBICBT010000658">
    <property type="protein sequence ID" value="KAL3106270.1"/>
    <property type="molecule type" value="Genomic_DNA"/>
</dbReference>
<dbReference type="GO" id="GO:0046872">
    <property type="term" value="F:metal ion binding"/>
    <property type="evidence" value="ECO:0007669"/>
    <property type="project" value="UniProtKB-KW"/>
</dbReference>
<dbReference type="InterPro" id="IPR001506">
    <property type="entry name" value="Peptidase_M12A"/>
</dbReference>
<evidence type="ECO:0000256" key="1">
    <source>
        <dbReference type="ARBA" id="ARBA00022670"/>
    </source>
</evidence>
<organism evidence="10 11">
    <name type="scientific">Heterodera trifolii</name>
    <dbReference type="NCBI Taxonomy" id="157864"/>
    <lineage>
        <taxon>Eukaryota</taxon>
        <taxon>Metazoa</taxon>
        <taxon>Ecdysozoa</taxon>
        <taxon>Nematoda</taxon>
        <taxon>Chromadorea</taxon>
        <taxon>Rhabditida</taxon>
        <taxon>Tylenchina</taxon>
        <taxon>Tylenchomorpha</taxon>
        <taxon>Tylenchoidea</taxon>
        <taxon>Heteroderidae</taxon>
        <taxon>Heteroderinae</taxon>
        <taxon>Heterodera</taxon>
    </lineage>
</organism>
<proteinExistence type="predicted"/>
<keyword evidence="11" id="KW-1185">Reference proteome</keyword>
<dbReference type="PANTHER" id="PTHR10127:SF780">
    <property type="entry name" value="METALLOENDOPEPTIDASE"/>
    <property type="match status" value="1"/>
</dbReference>
<name>A0ABD2KUJ2_9BILA</name>
<keyword evidence="2" id="KW-0479">Metal-binding</keyword>
<keyword evidence="4" id="KW-0862">Zinc</keyword>